<proteinExistence type="predicted"/>
<comment type="caution">
    <text evidence="1">The sequence shown here is derived from an EMBL/GenBank/DDBJ whole genome shotgun (WGS) entry which is preliminary data.</text>
</comment>
<feature type="non-terminal residue" evidence="1">
    <location>
        <position position="116"/>
    </location>
</feature>
<accession>A0AA39J6X3</accession>
<dbReference type="Proteomes" id="UP001175226">
    <property type="component" value="Unassembled WGS sequence"/>
</dbReference>
<dbReference type="EMBL" id="JAUEPT010000050">
    <property type="protein sequence ID" value="KAK0437241.1"/>
    <property type="molecule type" value="Genomic_DNA"/>
</dbReference>
<sequence length="116" mass="13288">LLMSSHVLAVEVLRLSERYRLYIPRDWHLCRFCRVAVEDEQHALLVCATVPSLVCLRQNFLVDILSICPQLQFAWNGLGTDDRLACLLQLPAAEPLLAQFVHHVFEIFCSVPVYIP</sequence>
<organism evidence="1 2">
    <name type="scientific">Armillaria borealis</name>
    <dbReference type="NCBI Taxonomy" id="47425"/>
    <lineage>
        <taxon>Eukaryota</taxon>
        <taxon>Fungi</taxon>
        <taxon>Dikarya</taxon>
        <taxon>Basidiomycota</taxon>
        <taxon>Agaricomycotina</taxon>
        <taxon>Agaricomycetes</taxon>
        <taxon>Agaricomycetidae</taxon>
        <taxon>Agaricales</taxon>
        <taxon>Marasmiineae</taxon>
        <taxon>Physalacriaceae</taxon>
        <taxon>Armillaria</taxon>
    </lineage>
</organism>
<name>A0AA39J6X3_9AGAR</name>
<feature type="non-terminal residue" evidence="1">
    <location>
        <position position="1"/>
    </location>
</feature>
<protein>
    <submittedName>
        <fullName evidence="1">Uncharacterized protein</fullName>
    </submittedName>
</protein>
<keyword evidence="2" id="KW-1185">Reference proteome</keyword>
<dbReference type="AlphaFoldDB" id="A0AA39J6X3"/>
<reference evidence="1" key="1">
    <citation type="submission" date="2023-06" db="EMBL/GenBank/DDBJ databases">
        <authorList>
            <consortium name="Lawrence Berkeley National Laboratory"/>
            <person name="Ahrendt S."/>
            <person name="Sahu N."/>
            <person name="Indic B."/>
            <person name="Wong-Bajracharya J."/>
            <person name="Merenyi Z."/>
            <person name="Ke H.-M."/>
            <person name="Monk M."/>
            <person name="Kocsube S."/>
            <person name="Drula E."/>
            <person name="Lipzen A."/>
            <person name="Balint B."/>
            <person name="Henrissat B."/>
            <person name="Andreopoulos B."/>
            <person name="Martin F.M."/>
            <person name="Harder C.B."/>
            <person name="Rigling D."/>
            <person name="Ford K.L."/>
            <person name="Foster G.D."/>
            <person name="Pangilinan J."/>
            <person name="Papanicolaou A."/>
            <person name="Barry K."/>
            <person name="LaButti K."/>
            <person name="Viragh M."/>
            <person name="Koriabine M."/>
            <person name="Yan M."/>
            <person name="Riley R."/>
            <person name="Champramary S."/>
            <person name="Plett K.L."/>
            <person name="Tsai I.J."/>
            <person name="Slot J."/>
            <person name="Sipos G."/>
            <person name="Plett J."/>
            <person name="Nagy L.G."/>
            <person name="Grigoriev I.V."/>
        </authorList>
    </citation>
    <scope>NUCLEOTIDE SEQUENCE</scope>
    <source>
        <strain evidence="1">FPL87.14</strain>
    </source>
</reference>
<evidence type="ECO:0000313" key="2">
    <source>
        <dbReference type="Proteomes" id="UP001175226"/>
    </source>
</evidence>
<gene>
    <name evidence="1" type="ORF">EV421DRAFT_1675952</name>
</gene>
<evidence type="ECO:0000313" key="1">
    <source>
        <dbReference type="EMBL" id="KAK0437241.1"/>
    </source>
</evidence>